<dbReference type="RefSeq" id="WP_181873315.1">
    <property type="nucleotide sequence ID" value="NZ_QPJD01000001.1"/>
</dbReference>
<evidence type="ECO:0008006" key="3">
    <source>
        <dbReference type="Google" id="ProtNLM"/>
    </source>
</evidence>
<dbReference type="AlphaFoldDB" id="A0A368W7U3"/>
<evidence type="ECO:0000313" key="1">
    <source>
        <dbReference type="EMBL" id="RCW52052.1"/>
    </source>
</evidence>
<gene>
    <name evidence="1" type="ORF">DFP97_101398</name>
</gene>
<keyword evidence="2" id="KW-1185">Reference proteome</keyword>
<dbReference type="NCBIfam" id="NF033453">
    <property type="entry name" value="BREX_3_BrxF"/>
    <property type="match status" value="1"/>
</dbReference>
<organism evidence="1 2">
    <name type="scientific">Paenibacillus prosopidis</name>
    <dbReference type="NCBI Taxonomy" id="630520"/>
    <lineage>
        <taxon>Bacteria</taxon>
        <taxon>Bacillati</taxon>
        <taxon>Bacillota</taxon>
        <taxon>Bacilli</taxon>
        <taxon>Bacillales</taxon>
        <taxon>Paenibacillaceae</taxon>
        <taxon>Paenibacillus</taxon>
    </lineage>
</organism>
<sequence>MSNKIKRLQSEISSIRNKRYKLLFLISEESNQSSIINDLKRDGMSIININLYLSDRLRLISSDKRPYEVVKWLRKAINDQKNDVVFLHNIEYLFDPELKQNPVKLLEALSGNTVLMVLWPGKEEHGVLNYATPEHPEYYRNDEYSNCIFTY</sequence>
<proteinExistence type="predicted"/>
<reference evidence="1 2" key="1">
    <citation type="submission" date="2018-07" db="EMBL/GenBank/DDBJ databases">
        <title>Genomic Encyclopedia of Type Strains, Phase III (KMG-III): the genomes of soil and plant-associated and newly described type strains.</title>
        <authorList>
            <person name="Whitman W."/>
        </authorList>
    </citation>
    <scope>NUCLEOTIDE SEQUENCE [LARGE SCALE GENOMIC DNA]</scope>
    <source>
        <strain evidence="1 2">CECT 7506</strain>
    </source>
</reference>
<name>A0A368W7U3_9BACL</name>
<evidence type="ECO:0000313" key="2">
    <source>
        <dbReference type="Proteomes" id="UP000252415"/>
    </source>
</evidence>
<protein>
    <recommendedName>
        <fullName evidence="3">BREX-3 system P-loop-containing protein BrxF</fullName>
    </recommendedName>
</protein>
<comment type="caution">
    <text evidence="1">The sequence shown here is derived from an EMBL/GenBank/DDBJ whole genome shotgun (WGS) entry which is preliminary data.</text>
</comment>
<dbReference type="Proteomes" id="UP000252415">
    <property type="component" value="Unassembled WGS sequence"/>
</dbReference>
<accession>A0A368W7U3</accession>
<dbReference type="InterPro" id="IPR048067">
    <property type="entry name" value="BREX_3_BrxF"/>
</dbReference>
<dbReference type="EMBL" id="QPJD01000001">
    <property type="protein sequence ID" value="RCW52052.1"/>
    <property type="molecule type" value="Genomic_DNA"/>
</dbReference>